<accession>U5PXB4</accession>
<evidence type="ECO:0000313" key="2">
    <source>
        <dbReference type="Proteomes" id="UP000017647"/>
    </source>
</evidence>
<dbReference type="OrthoDB" id="24707at10239"/>
<dbReference type="EMBL" id="KF669651">
    <property type="protein sequence ID" value="AGY47232.1"/>
    <property type="molecule type" value="Genomic_DNA"/>
</dbReference>
<gene>
    <name evidence="1" type="ORF">Glittering_45</name>
</gene>
<protein>
    <submittedName>
        <fullName evidence="1">Uncharacterized protein</fullName>
    </submittedName>
</protein>
<evidence type="ECO:0000313" key="1">
    <source>
        <dbReference type="EMBL" id="AGY47232.1"/>
    </source>
</evidence>
<sequence>MNQFPHLTQCDHPHSELYNSEEILDLDATYTSKLDYQVDTQDKDIAVNITQYGNNQACFIFGEKHIPFLEQLLSDLKEVTK</sequence>
<dbReference type="Proteomes" id="UP000017647">
    <property type="component" value="Segment"/>
</dbReference>
<reference evidence="1 2" key="1">
    <citation type="journal article" date="2013" name="Genome Announc.">
        <title>Complete Genome of Bacillus pumilus Siphophage Glittering.</title>
        <authorList>
            <person name="Matthew S.P."/>
            <person name="Decker S.L."/>
            <person name="Chamakura K.R."/>
            <person name="Kuty Everett G.F."/>
        </authorList>
    </citation>
    <scope>NUCLEOTIDE SEQUENCE [LARGE SCALE GENOMIC DNA]</scope>
</reference>
<name>U5PXB4_9CAUD</name>
<keyword evidence="2" id="KW-1185">Reference proteome</keyword>
<dbReference type="GeneID" id="17959435"/>
<dbReference type="RefSeq" id="YP_008770681.1">
    <property type="nucleotide sequence ID" value="NC_022766.1"/>
</dbReference>
<organism evidence="1 2">
    <name type="scientific">Bacillus phage Glittering</name>
    <dbReference type="NCBI Taxonomy" id="2884421"/>
    <lineage>
        <taxon>Viruses</taxon>
        <taxon>Duplodnaviria</taxon>
        <taxon>Heunggongvirae</taxon>
        <taxon>Uroviricota</taxon>
        <taxon>Caudoviricetes</taxon>
        <taxon>Ehrlichviridae</taxon>
        <taxon>Andromedavirus</taxon>
        <taxon>Andromedavirus glittering</taxon>
    </lineage>
</organism>
<proteinExistence type="predicted"/>
<dbReference type="KEGG" id="vg:17959435"/>